<evidence type="ECO:0000313" key="3">
    <source>
        <dbReference type="Proteomes" id="UP000075714"/>
    </source>
</evidence>
<keyword evidence="1" id="KW-0472">Membrane</keyword>
<comment type="caution">
    <text evidence="2">The sequence shown here is derived from an EMBL/GenBank/DDBJ whole genome shotgun (WGS) entry which is preliminary data.</text>
</comment>
<accession>A0A150GYT3</accession>
<dbReference type="OrthoDB" id="2436248at2759"/>
<evidence type="ECO:0000256" key="1">
    <source>
        <dbReference type="SAM" id="Phobius"/>
    </source>
</evidence>
<keyword evidence="1" id="KW-0812">Transmembrane</keyword>
<dbReference type="EMBL" id="LSYV01000004">
    <property type="protein sequence ID" value="KXZ55066.1"/>
    <property type="molecule type" value="Genomic_DNA"/>
</dbReference>
<reference evidence="3" key="1">
    <citation type="journal article" date="2016" name="Nat. Commun.">
        <title>The Gonium pectorale genome demonstrates co-option of cell cycle regulation during the evolution of multicellularity.</title>
        <authorList>
            <person name="Hanschen E.R."/>
            <person name="Marriage T.N."/>
            <person name="Ferris P.J."/>
            <person name="Hamaji T."/>
            <person name="Toyoda A."/>
            <person name="Fujiyama A."/>
            <person name="Neme R."/>
            <person name="Noguchi H."/>
            <person name="Minakuchi Y."/>
            <person name="Suzuki M."/>
            <person name="Kawai-Toyooka H."/>
            <person name="Smith D.R."/>
            <person name="Sparks H."/>
            <person name="Anderson J."/>
            <person name="Bakaric R."/>
            <person name="Luria V."/>
            <person name="Karger A."/>
            <person name="Kirschner M.W."/>
            <person name="Durand P.M."/>
            <person name="Michod R.E."/>
            <person name="Nozaki H."/>
            <person name="Olson B.J."/>
        </authorList>
    </citation>
    <scope>NUCLEOTIDE SEQUENCE [LARGE SCALE GENOMIC DNA]</scope>
    <source>
        <strain evidence="3">NIES-2863</strain>
    </source>
</reference>
<organism evidence="2 3">
    <name type="scientific">Gonium pectorale</name>
    <name type="common">Green alga</name>
    <dbReference type="NCBI Taxonomy" id="33097"/>
    <lineage>
        <taxon>Eukaryota</taxon>
        <taxon>Viridiplantae</taxon>
        <taxon>Chlorophyta</taxon>
        <taxon>core chlorophytes</taxon>
        <taxon>Chlorophyceae</taxon>
        <taxon>CS clade</taxon>
        <taxon>Chlamydomonadales</taxon>
        <taxon>Volvocaceae</taxon>
        <taxon>Gonium</taxon>
    </lineage>
</organism>
<dbReference type="STRING" id="33097.A0A150GYT3"/>
<sequence length="552" mass="59546">MDAGTQQLSDEVAELRRQVKDMAQGQGLIGCVLVLILLGFLAVYAWRSAGVPGDPASSKVREVYQGDISLQYLQDALGPSGLSLGSRRDQLQLQSFLESPLGSKLPVSVPCATRAANECSAIMNYFFVDNDVAAAAYMLSVAVGNVVLGPVCKSVTSEYNTFAVVQLVVDNPLTLAACALGLDYQLNRNVRDASGATEKRLRPDFLFWCKNVLIFKGEEKALAADFESAVDELRTKMSRSWKPELLPGVNMPCMLAYAAAGNLLQFFALIRSEDGAIQTIPISRRHNLSSVMGRFMAFLGSCNIARLVASYSPKAPMPSVALGSVIQAQGIHGELLRTITFFEDFVQKRVFRFQDAHAGISDFNTLKALYGNAVLAQCPTLARLHKPGAIRLDGTTLVLHLVPVGVPQYGPPEDLATLKQAIRDVLTAVAALHAEGFVHRDIRWSNVVRVPGPRPGMAGSFVLIDLEHAARSDCPQDCRQQEFALATWPPGILDPADGRFTLASDLCLVSHCLLAAVRLDPVGETLKTALGTGQLDAEGALAHPWFAADGRT</sequence>
<dbReference type="SUPFAM" id="SSF56112">
    <property type="entry name" value="Protein kinase-like (PK-like)"/>
    <property type="match status" value="1"/>
</dbReference>
<evidence type="ECO:0008006" key="4">
    <source>
        <dbReference type="Google" id="ProtNLM"/>
    </source>
</evidence>
<proteinExistence type="predicted"/>
<dbReference type="Gene3D" id="1.10.510.10">
    <property type="entry name" value="Transferase(Phosphotransferase) domain 1"/>
    <property type="match status" value="1"/>
</dbReference>
<keyword evidence="1" id="KW-1133">Transmembrane helix</keyword>
<protein>
    <recommendedName>
        <fullName evidence="4">Protein kinase domain-containing protein</fullName>
    </recommendedName>
</protein>
<dbReference type="InterPro" id="IPR011009">
    <property type="entry name" value="Kinase-like_dom_sf"/>
</dbReference>
<gene>
    <name evidence="2" type="ORF">GPECTOR_3g223</name>
</gene>
<name>A0A150GYT3_GONPE</name>
<dbReference type="Proteomes" id="UP000075714">
    <property type="component" value="Unassembled WGS sequence"/>
</dbReference>
<keyword evidence="3" id="KW-1185">Reference proteome</keyword>
<evidence type="ECO:0000313" key="2">
    <source>
        <dbReference type="EMBL" id="KXZ55066.1"/>
    </source>
</evidence>
<dbReference type="AlphaFoldDB" id="A0A150GYT3"/>
<feature type="transmembrane region" description="Helical" evidence="1">
    <location>
        <begin position="27"/>
        <end position="46"/>
    </location>
</feature>